<comment type="caution">
    <text evidence="1">The sequence shown here is derived from an EMBL/GenBank/DDBJ whole genome shotgun (WGS) entry which is preliminary data.</text>
</comment>
<sequence length="128" mass="14441">MGIDVMRIGVQIWKVMADWGSNQELSASPRLFWFGGFQGYDVPPGQPTKKRMVPPLQEHATGTWWGSSFGPRSIKKEIRLVRLISGGESQHGQPFPFVKVKNTVVLIDTEDGGVDRIGDTEQRRRDFI</sequence>
<reference evidence="2" key="1">
    <citation type="journal article" date="2023" name="G3 (Bethesda)">
        <title>Genome assembly and association tests identify interacting loci associated with vigor, precocity, and sex in interspecific pistachio rootstocks.</title>
        <authorList>
            <person name="Palmer W."/>
            <person name="Jacygrad E."/>
            <person name="Sagayaradj S."/>
            <person name="Cavanaugh K."/>
            <person name="Han R."/>
            <person name="Bertier L."/>
            <person name="Beede B."/>
            <person name="Kafkas S."/>
            <person name="Golino D."/>
            <person name="Preece J."/>
            <person name="Michelmore R."/>
        </authorList>
    </citation>
    <scope>NUCLEOTIDE SEQUENCE [LARGE SCALE GENOMIC DNA]</scope>
</reference>
<accession>A0ACC1BAR2</accession>
<keyword evidence="2" id="KW-1185">Reference proteome</keyword>
<dbReference type="EMBL" id="CM047902">
    <property type="protein sequence ID" value="KAJ0095918.1"/>
    <property type="molecule type" value="Genomic_DNA"/>
</dbReference>
<protein>
    <submittedName>
        <fullName evidence="1">Uncharacterized protein</fullName>
    </submittedName>
</protein>
<organism evidence="1 2">
    <name type="scientific">Pistacia atlantica</name>
    <dbReference type="NCBI Taxonomy" id="434234"/>
    <lineage>
        <taxon>Eukaryota</taxon>
        <taxon>Viridiplantae</taxon>
        <taxon>Streptophyta</taxon>
        <taxon>Embryophyta</taxon>
        <taxon>Tracheophyta</taxon>
        <taxon>Spermatophyta</taxon>
        <taxon>Magnoliopsida</taxon>
        <taxon>eudicotyledons</taxon>
        <taxon>Gunneridae</taxon>
        <taxon>Pentapetalae</taxon>
        <taxon>rosids</taxon>
        <taxon>malvids</taxon>
        <taxon>Sapindales</taxon>
        <taxon>Anacardiaceae</taxon>
        <taxon>Pistacia</taxon>
    </lineage>
</organism>
<name>A0ACC1BAR2_9ROSI</name>
<evidence type="ECO:0000313" key="2">
    <source>
        <dbReference type="Proteomes" id="UP001164250"/>
    </source>
</evidence>
<dbReference type="Proteomes" id="UP001164250">
    <property type="component" value="Chromosome 6"/>
</dbReference>
<proteinExistence type="predicted"/>
<gene>
    <name evidence="1" type="ORF">Patl1_15556</name>
</gene>
<evidence type="ECO:0000313" key="1">
    <source>
        <dbReference type="EMBL" id="KAJ0095918.1"/>
    </source>
</evidence>